<feature type="region of interest" description="Disordered" evidence="2">
    <location>
        <begin position="396"/>
        <end position="452"/>
    </location>
</feature>
<dbReference type="EMBL" id="CP093846">
    <property type="protein sequence ID" value="UNS98641.1"/>
    <property type="molecule type" value="Genomic_DNA"/>
</dbReference>
<dbReference type="InterPro" id="IPR017972">
    <property type="entry name" value="Cyt_P450_CS"/>
</dbReference>
<gene>
    <name evidence="3" type="ORF">MMF93_20885</name>
</gene>
<dbReference type="PROSITE" id="PS00086">
    <property type="entry name" value="CYTOCHROME_P450"/>
    <property type="match status" value="1"/>
</dbReference>
<feature type="compositionally biased region" description="Low complexity" evidence="2">
    <location>
        <begin position="7"/>
        <end position="22"/>
    </location>
</feature>
<dbReference type="InterPro" id="IPR036396">
    <property type="entry name" value="Cyt_P450_sf"/>
</dbReference>
<dbReference type="InterPro" id="IPR002397">
    <property type="entry name" value="Cyt_P450_B"/>
</dbReference>
<sequence>MRRRTGPRAGTPARAARPSGVRAARRRDRRVYTRAHPLLFALLAAARRRPVVRLGRTVLVHDAEAYRHALTRLPLDRAAAGTTGGAVRAHAGEGALFDQQGNGHRGTRRTLADDLGSAGVERLRPVWQRVIARHLAPLATGGEADLAALAHELAGATVCALLGAAAGPRVLARAAAEAAAATVRDHLPGPRRPGAARAAARATARLESLLAQDPALSDPPGRARSGRCAADPSEPHGRAGDGLRAVVAVAAVTTTVAALPRAAAWCADAGLWEQAGDRRTRDALVGELLRVTAPSPLLPRVAAAPGTLGGRPVRGGDRLVLVARHAVRAHRDAPCGAAPAPAAVAHLVFGAGPHACPGARLARAQLADLLAALAPYRPAVVRARADRRAALPAWRTLTVRPDPRTGTAPEGKRGMVPEERSGTAPQHAPGPPGHGWGPPPEHRTTRRTGEEP</sequence>
<evidence type="ECO:0000313" key="4">
    <source>
        <dbReference type="Proteomes" id="UP001202244"/>
    </source>
</evidence>
<dbReference type="Gene3D" id="1.10.630.10">
    <property type="entry name" value="Cytochrome P450"/>
    <property type="match status" value="1"/>
</dbReference>
<feature type="compositionally biased region" description="Basic and acidic residues" evidence="2">
    <location>
        <begin position="440"/>
        <end position="452"/>
    </location>
</feature>
<dbReference type="PRINTS" id="PR00359">
    <property type="entry name" value="BP450"/>
</dbReference>
<accession>A0ABY3XVW7</accession>
<proteinExistence type="inferred from homology"/>
<evidence type="ECO:0000256" key="1">
    <source>
        <dbReference type="ARBA" id="ARBA00010617"/>
    </source>
</evidence>
<feature type="region of interest" description="Disordered" evidence="2">
    <location>
        <begin position="1"/>
        <end position="28"/>
    </location>
</feature>
<dbReference type="PANTHER" id="PTHR46696">
    <property type="entry name" value="P450, PUTATIVE (EUROFUNG)-RELATED"/>
    <property type="match status" value="1"/>
</dbReference>
<protein>
    <submittedName>
        <fullName evidence="3">Cytochrome P450</fullName>
    </submittedName>
</protein>
<organism evidence="3 4">
    <name type="scientific">Streptomyces tubbatahanensis</name>
    <dbReference type="NCBI Taxonomy" id="2923272"/>
    <lineage>
        <taxon>Bacteria</taxon>
        <taxon>Bacillati</taxon>
        <taxon>Actinomycetota</taxon>
        <taxon>Actinomycetes</taxon>
        <taxon>Kitasatosporales</taxon>
        <taxon>Streptomycetaceae</taxon>
        <taxon>Streptomyces</taxon>
    </lineage>
</organism>
<name>A0ABY3XVW7_9ACTN</name>
<comment type="similarity">
    <text evidence="1">Belongs to the cytochrome P450 family.</text>
</comment>
<evidence type="ECO:0000256" key="2">
    <source>
        <dbReference type="SAM" id="MobiDB-lite"/>
    </source>
</evidence>
<reference evidence="3 4" key="1">
    <citation type="journal article" date="2023" name="Microbiol. Spectr.">
        <title>Synergy between Genome Mining, Metabolomics, and Bioinformatics Uncovers Antibacterial Chlorinated Carbazole Alkaloids and Their Biosynthetic Gene Cluster from Streptomyces tubbatahanensis sp. nov., a Novel Actinomycete Isolated from Sulu Sea, Philippines.</title>
        <authorList>
            <person name="Tenebro C.P."/>
            <person name="Trono D.J.V.L."/>
            <person name="Balida L.A.P."/>
            <person name="Bayog L.K.A."/>
            <person name="Bruna J.R."/>
            <person name="Sabido E.M."/>
            <person name="Caspe D.P.C."/>
            <person name="de Los Santos E.L.C."/>
            <person name="Saludes J.P."/>
            <person name="Dalisay D.S."/>
        </authorList>
    </citation>
    <scope>NUCLEOTIDE SEQUENCE [LARGE SCALE GENOMIC DNA]</scope>
    <source>
        <strain evidence="3 4">DSD3025</strain>
    </source>
</reference>
<dbReference type="RefSeq" id="WP_242753769.1">
    <property type="nucleotide sequence ID" value="NZ_CP093846.1"/>
</dbReference>
<feature type="region of interest" description="Disordered" evidence="2">
    <location>
        <begin position="210"/>
        <end position="240"/>
    </location>
</feature>
<dbReference type="PANTHER" id="PTHR46696:SF1">
    <property type="entry name" value="CYTOCHROME P450 YJIB-RELATED"/>
    <property type="match status" value="1"/>
</dbReference>
<dbReference type="SUPFAM" id="SSF48264">
    <property type="entry name" value="Cytochrome P450"/>
    <property type="match status" value="1"/>
</dbReference>
<feature type="compositionally biased region" description="Basic and acidic residues" evidence="2">
    <location>
        <begin position="410"/>
        <end position="421"/>
    </location>
</feature>
<evidence type="ECO:0000313" key="3">
    <source>
        <dbReference type="EMBL" id="UNS98641.1"/>
    </source>
</evidence>
<dbReference type="Proteomes" id="UP001202244">
    <property type="component" value="Chromosome"/>
</dbReference>
<keyword evidence="4" id="KW-1185">Reference proteome</keyword>